<sequence>MDPYLTTQIITYMGNKRKMIPAIQSILEDIQKKENKEFLELGDGFSGSGIVSRLFKQYSSKLYTNDIADYSFYLNKCYLSNFSKQDEKRLKSYIEKANEHANTKTKYVEPFVSGKWAPLEKTIQPNERVFFTFENGKRIDIYRNYIETLPQPYKSFLIGRLLVEVSIHNNTSGQFSAYYKGCNNVGKYGGKNEIDLHRIEAPISLSMPVSHLNNKTEVVISQLDATQWAKSLPPLDVVYYDPPYNKHPYSIYYFLLNIVALWDKSIPVPDTNRGQPNGWHRSAYNSYVHAEKEFEELIKNTNAKYIIISYNNGGIIPLDHMDTILRKHGNVEKIPIEHRTYNRLKGISEYKRKEEKAEIKEFFWLVTRK</sequence>
<reference evidence="4" key="1">
    <citation type="journal article" date="2020" name="Nature">
        <title>Giant virus diversity and host interactions through global metagenomics.</title>
        <authorList>
            <person name="Schulz F."/>
            <person name="Roux S."/>
            <person name="Paez-Espino D."/>
            <person name="Jungbluth S."/>
            <person name="Walsh D.A."/>
            <person name="Denef V.J."/>
            <person name="McMahon K.D."/>
            <person name="Konstantinidis K.T."/>
            <person name="Eloe-Fadrosh E.A."/>
            <person name="Kyrpides N.C."/>
            <person name="Woyke T."/>
        </authorList>
    </citation>
    <scope>NUCLEOTIDE SEQUENCE</scope>
    <source>
        <strain evidence="4">GVMAG-M-3300021375-17</strain>
    </source>
</reference>
<protein>
    <recommendedName>
        <fullName evidence="5">Methyltransferase</fullName>
    </recommendedName>
</protein>
<evidence type="ECO:0000256" key="1">
    <source>
        <dbReference type="ARBA" id="ARBA00022603"/>
    </source>
</evidence>
<dbReference type="PRINTS" id="PR00505">
    <property type="entry name" value="D12N6MTFRASE"/>
</dbReference>
<dbReference type="InterPro" id="IPR012327">
    <property type="entry name" value="MeTrfase_D12"/>
</dbReference>
<dbReference type="SUPFAM" id="SSF53335">
    <property type="entry name" value="S-adenosyl-L-methionine-dependent methyltransferases"/>
    <property type="match status" value="1"/>
</dbReference>
<evidence type="ECO:0000256" key="3">
    <source>
        <dbReference type="ARBA" id="ARBA00022691"/>
    </source>
</evidence>
<name>A0A6C0CNK8_9ZZZZ</name>
<evidence type="ECO:0008006" key="5">
    <source>
        <dbReference type="Google" id="ProtNLM"/>
    </source>
</evidence>
<dbReference type="GO" id="GO:0009307">
    <property type="term" value="P:DNA restriction-modification system"/>
    <property type="evidence" value="ECO:0007669"/>
    <property type="project" value="InterPro"/>
</dbReference>
<dbReference type="EMBL" id="MN739452">
    <property type="protein sequence ID" value="QHT05289.1"/>
    <property type="molecule type" value="Genomic_DNA"/>
</dbReference>
<dbReference type="Pfam" id="PF02086">
    <property type="entry name" value="MethyltransfD12"/>
    <property type="match status" value="1"/>
</dbReference>
<dbReference type="InterPro" id="IPR029063">
    <property type="entry name" value="SAM-dependent_MTases_sf"/>
</dbReference>
<keyword evidence="2" id="KW-0808">Transferase</keyword>
<keyword evidence="3" id="KW-0949">S-adenosyl-L-methionine</keyword>
<dbReference type="AlphaFoldDB" id="A0A6C0CNK8"/>
<dbReference type="GO" id="GO:0009007">
    <property type="term" value="F:site-specific DNA-methyltransferase (adenine-specific) activity"/>
    <property type="evidence" value="ECO:0007669"/>
    <property type="project" value="UniProtKB-EC"/>
</dbReference>
<organism evidence="4">
    <name type="scientific">viral metagenome</name>
    <dbReference type="NCBI Taxonomy" id="1070528"/>
    <lineage>
        <taxon>unclassified sequences</taxon>
        <taxon>metagenomes</taxon>
        <taxon>organismal metagenomes</taxon>
    </lineage>
</organism>
<accession>A0A6C0CNK8</accession>
<keyword evidence="1" id="KW-0489">Methyltransferase</keyword>
<proteinExistence type="predicted"/>
<evidence type="ECO:0000256" key="2">
    <source>
        <dbReference type="ARBA" id="ARBA00022679"/>
    </source>
</evidence>
<dbReference type="GO" id="GO:0032259">
    <property type="term" value="P:methylation"/>
    <property type="evidence" value="ECO:0007669"/>
    <property type="project" value="UniProtKB-KW"/>
</dbReference>
<evidence type="ECO:0000313" key="4">
    <source>
        <dbReference type="EMBL" id="QHT05289.1"/>
    </source>
</evidence>